<dbReference type="EMBL" id="PCSU01000016">
    <property type="protein sequence ID" value="PIP56779.1"/>
    <property type="molecule type" value="Genomic_DNA"/>
</dbReference>
<name>A0A2H0BGT3_UNCKA</name>
<dbReference type="SMART" id="SM00857">
    <property type="entry name" value="Resolvase"/>
    <property type="match status" value="1"/>
</dbReference>
<dbReference type="GO" id="GO:0000150">
    <property type="term" value="F:DNA strand exchange activity"/>
    <property type="evidence" value="ECO:0007669"/>
    <property type="project" value="InterPro"/>
</dbReference>
<dbReference type="AlphaFoldDB" id="A0A2H0BGT3"/>
<dbReference type="CDD" id="cd00338">
    <property type="entry name" value="Ser_Recombinase"/>
    <property type="match status" value="1"/>
</dbReference>
<dbReference type="InterPro" id="IPR006119">
    <property type="entry name" value="Resolv_N"/>
</dbReference>
<accession>A0A2H0BGT3</accession>
<dbReference type="Proteomes" id="UP000228495">
    <property type="component" value="Unassembled WGS sequence"/>
</dbReference>
<dbReference type="Gene3D" id="3.40.50.1390">
    <property type="entry name" value="Resolvase, N-terminal catalytic domain"/>
    <property type="match status" value="1"/>
</dbReference>
<evidence type="ECO:0000313" key="3">
    <source>
        <dbReference type="Proteomes" id="UP000228495"/>
    </source>
</evidence>
<feature type="domain" description="Resolvase/invertase-type recombinase catalytic" evidence="1">
    <location>
        <begin position="3"/>
        <end position="154"/>
    </location>
</feature>
<protein>
    <recommendedName>
        <fullName evidence="1">Resolvase/invertase-type recombinase catalytic domain-containing protein</fullName>
    </recommendedName>
</protein>
<comment type="caution">
    <text evidence="2">The sequence shown here is derived from an EMBL/GenBank/DDBJ whole genome shotgun (WGS) entry which is preliminary data.</text>
</comment>
<evidence type="ECO:0000313" key="2">
    <source>
        <dbReference type="EMBL" id="PIP56779.1"/>
    </source>
</evidence>
<dbReference type="PROSITE" id="PS51736">
    <property type="entry name" value="RECOMBINASES_3"/>
    <property type="match status" value="1"/>
</dbReference>
<dbReference type="GO" id="GO:0003677">
    <property type="term" value="F:DNA binding"/>
    <property type="evidence" value="ECO:0007669"/>
    <property type="project" value="InterPro"/>
</dbReference>
<evidence type="ECO:0000259" key="1">
    <source>
        <dbReference type="PROSITE" id="PS51736"/>
    </source>
</evidence>
<dbReference type="SUPFAM" id="SSF53041">
    <property type="entry name" value="Resolvase-like"/>
    <property type="match status" value="1"/>
</dbReference>
<reference evidence="2 3" key="1">
    <citation type="submission" date="2017-09" db="EMBL/GenBank/DDBJ databases">
        <title>Depth-based differentiation of microbial function through sediment-hosted aquifers and enrichment of novel symbionts in the deep terrestrial subsurface.</title>
        <authorList>
            <person name="Probst A.J."/>
            <person name="Ladd B."/>
            <person name="Jarett J.K."/>
            <person name="Geller-Mcgrath D.E."/>
            <person name="Sieber C.M."/>
            <person name="Emerson J.B."/>
            <person name="Anantharaman K."/>
            <person name="Thomas B.C."/>
            <person name="Malmstrom R."/>
            <person name="Stieglmeier M."/>
            <person name="Klingl A."/>
            <person name="Woyke T."/>
            <person name="Ryan C.M."/>
            <person name="Banfield J.F."/>
        </authorList>
    </citation>
    <scope>NUCLEOTIDE SEQUENCE [LARGE SCALE GENOMIC DNA]</scope>
    <source>
        <strain evidence="2">CG22_combo_CG10-13_8_21_14_all_39_12</strain>
    </source>
</reference>
<gene>
    <name evidence="2" type="ORF">COX05_01255</name>
</gene>
<organism evidence="2 3">
    <name type="scientific">candidate division WWE3 bacterium CG22_combo_CG10-13_8_21_14_all_39_12</name>
    <dbReference type="NCBI Taxonomy" id="1975094"/>
    <lineage>
        <taxon>Bacteria</taxon>
        <taxon>Katanobacteria</taxon>
    </lineage>
</organism>
<sequence>MKKAIILARVSTKRQEDEGLSLKDIQLPRLRSYAEEQGFTVVKEFVFSESADRKMRKQFNEVIEFVTSTKDINAIVSYRVDRATRNFRDAVLFDDLRIEHDKELHFVDDRLVLTKNTVGRDIQDWDLKVFLAKQQINRLKEDARSSLIYKLSNGELQRMTILKSIMNIGDSKVHYKKR</sequence>
<proteinExistence type="predicted"/>
<dbReference type="Pfam" id="PF00239">
    <property type="entry name" value="Resolvase"/>
    <property type="match status" value="1"/>
</dbReference>
<dbReference type="InterPro" id="IPR036162">
    <property type="entry name" value="Resolvase-like_N_sf"/>
</dbReference>